<feature type="domain" description="BZIP" evidence="2">
    <location>
        <begin position="410"/>
        <end position="424"/>
    </location>
</feature>
<feature type="compositionally biased region" description="Basic and acidic residues" evidence="1">
    <location>
        <begin position="264"/>
        <end position="275"/>
    </location>
</feature>
<feature type="region of interest" description="Disordered" evidence="1">
    <location>
        <begin position="473"/>
        <end position="629"/>
    </location>
</feature>
<feature type="compositionally biased region" description="Low complexity" evidence="1">
    <location>
        <begin position="563"/>
        <end position="575"/>
    </location>
</feature>
<accession>A0A8H6LBP1</accession>
<feature type="compositionally biased region" description="Polar residues" evidence="1">
    <location>
        <begin position="24"/>
        <end position="36"/>
    </location>
</feature>
<dbReference type="Proteomes" id="UP000593570">
    <property type="component" value="Unassembled WGS sequence"/>
</dbReference>
<dbReference type="GO" id="GO:0003700">
    <property type="term" value="F:DNA-binding transcription factor activity"/>
    <property type="evidence" value="ECO:0007669"/>
    <property type="project" value="InterPro"/>
</dbReference>
<dbReference type="InterPro" id="IPR004827">
    <property type="entry name" value="bZIP"/>
</dbReference>
<evidence type="ECO:0000313" key="3">
    <source>
        <dbReference type="EMBL" id="KAF6514204.1"/>
    </source>
</evidence>
<name>A0A8H6LBP1_FUSOX</name>
<evidence type="ECO:0000313" key="4">
    <source>
        <dbReference type="Proteomes" id="UP000593570"/>
    </source>
</evidence>
<feature type="compositionally biased region" description="Basic and acidic residues" evidence="1">
    <location>
        <begin position="41"/>
        <end position="53"/>
    </location>
</feature>
<evidence type="ECO:0000259" key="2">
    <source>
        <dbReference type="PROSITE" id="PS00036"/>
    </source>
</evidence>
<sequence length="629" mass="67147">MSTTSTTSRSSSESAATELTGASPNSPQTPSASTGLSGDFDQSKRTGSQDKKRPSVGRLGNGQCDGRDVSMSHTGSASQHASRRSSRSPLRDDQVSPSSFRHRQLGDRDQRQDVSNVPYKNGEERLQQVPHKTLGVHNILNPMEPQLLASGGNGHHPPAARPSESATPGQTVGPISRSFPGARAFPPAQPASISLPGTPLGPMTPIGGPSSGRNSPTAFPFPALDSARLKASSTQHPPAISVSHVPSRESDEQQSLQGFSTAKRPFEDMTPEDTRTQYPHLHPLTGAPTGPPSAMSDHGRLHSQPQIASPGTQAPLSTFPPSHAPGRTQPPLVHSQTSYSPNMQAGPPFPSPGPPSESASPWSKTLRRHGMGGPLFGVEGQQALLALPGSEAPIPVHVDFSQASKKADEKRQRNAVASTRHRRKKKIMQEENSKQLQELRDERRLMEIRIEELIQQRDFYREDRNRLRDIVAQTPSISGLAAGPPSPTISTSNSYAETGSLASRPSGSMSYGDVLANERPAQRRRTDDHPEYSLPPYGSPASGHPSASPSGLSPMRMSGYGGPSRPSSAASSASGERLPPLRVMEGLPPTGPPPGPGVQEQDPRTGQWVPVQPRVPETGWATRDTHRRA</sequence>
<gene>
    <name evidence="3" type="ORF">HZS61_006460</name>
</gene>
<feature type="compositionally biased region" description="Basic and acidic residues" evidence="1">
    <location>
        <begin position="520"/>
        <end position="531"/>
    </location>
</feature>
<feature type="region of interest" description="Disordered" evidence="1">
    <location>
        <begin position="1"/>
        <end position="375"/>
    </location>
</feature>
<dbReference type="AlphaFoldDB" id="A0A8H6LBP1"/>
<organism evidence="3 4">
    <name type="scientific">Fusarium oxysporum f. sp. conglutinans</name>
    <dbReference type="NCBI Taxonomy" id="100902"/>
    <lineage>
        <taxon>Eukaryota</taxon>
        <taxon>Fungi</taxon>
        <taxon>Dikarya</taxon>
        <taxon>Ascomycota</taxon>
        <taxon>Pezizomycotina</taxon>
        <taxon>Sordariomycetes</taxon>
        <taxon>Hypocreomycetidae</taxon>
        <taxon>Hypocreales</taxon>
        <taxon>Nectriaceae</taxon>
        <taxon>Fusarium</taxon>
        <taxon>Fusarium oxysporum species complex</taxon>
    </lineage>
</organism>
<dbReference type="PROSITE" id="PS00036">
    <property type="entry name" value="BZIP_BASIC"/>
    <property type="match status" value="1"/>
</dbReference>
<feature type="compositionally biased region" description="Low complexity" evidence="1">
    <location>
        <begin position="535"/>
        <end position="554"/>
    </location>
</feature>
<reference evidence="3 4" key="1">
    <citation type="journal article" date="2020" name="bioRxiv">
        <title>A chromosome-scale genome assembly for the Fusarium oxysporum strain Fo5176 to establish a model Arabidopsis-fungal pathosystem.</title>
        <authorList>
            <person name="Fokkens L."/>
            <person name="Guo L."/>
            <person name="Dora S."/>
            <person name="Wang B."/>
            <person name="Ye K."/>
            <person name="Sanchez-Rodriguez C."/>
            <person name="Croll D."/>
        </authorList>
    </citation>
    <scope>NUCLEOTIDE SEQUENCE [LARGE SCALE GENOMIC DNA]</scope>
    <source>
        <strain evidence="3 4">Fo5176</strain>
    </source>
</reference>
<feature type="region of interest" description="Disordered" evidence="1">
    <location>
        <begin position="401"/>
        <end position="435"/>
    </location>
</feature>
<feature type="compositionally biased region" description="Low complexity" evidence="1">
    <location>
        <begin position="1"/>
        <end position="23"/>
    </location>
</feature>
<feature type="compositionally biased region" description="Polar residues" evidence="1">
    <location>
        <begin position="303"/>
        <end position="320"/>
    </location>
</feature>
<proteinExistence type="predicted"/>
<dbReference type="EMBL" id="JACDXP010000016">
    <property type="protein sequence ID" value="KAF6514204.1"/>
    <property type="molecule type" value="Genomic_DNA"/>
</dbReference>
<comment type="caution">
    <text evidence="3">The sequence shown here is derived from an EMBL/GenBank/DDBJ whole genome shotgun (WGS) entry which is preliminary data.</text>
</comment>
<feature type="compositionally biased region" description="Polar residues" evidence="1">
    <location>
        <begin position="334"/>
        <end position="343"/>
    </location>
</feature>
<evidence type="ECO:0000256" key="1">
    <source>
        <dbReference type="SAM" id="MobiDB-lite"/>
    </source>
</evidence>
<feature type="compositionally biased region" description="Polar residues" evidence="1">
    <location>
        <begin position="488"/>
        <end position="509"/>
    </location>
</feature>
<protein>
    <recommendedName>
        <fullName evidence="2">BZIP domain-containing protein</fullName>
    </recommendedName>
</protein>
<dbReference type="CDD" id="cd14705">
    <property type="entry name" value="bZIP_Zip1"/>
    <property type="match status" value="1"/>
</dbReference>